<evidence type="ECO:0000313" key="3">
    <source>
        <dbReference type="Proteomes" id="UP000277671"/>
    </source>
</evidence>
<dbReference type="Proteomes" id="UP000277671">
    <property type="component" value="Unassembled WGS sequence"/>
</dbReference>
<comment type="caution">
    <text evidence="2">The sequence shown here is derived from an EMBL/GenBank/DDBJ whole genome shotgun (WGS) entry which is preliminary data.</text>
</comment>
<evidence type="ECO:0000256" key="1">
    <source>
        <dbReference type="SAM" id="MobiDB-lite"/>
    </source>
</evidence>
<protein>
    <submittedName>
        <fullName evidence="2">GIY-YIG catalytic domain-containing protein</fullName>
    </submittedName>
</protein>
<dbReference type="AlphaFoldDB" id="A0A495JKJ8"/>
<feature type="region of interest" description="Disordered" evidence="1">
    <location>
        <begin position="290"/>
        <end position="314"/>
    </location>
</feature>
<dbReference type="Pfam" id="PF09517">
    <property type="entry name" value="RE_Eco29kI"/>
    <property type="match status" value="1"/>
</dbReference>
<sequence length="314" mass="34619">MTSFDAARPQKPVGSPAQERGRITSYADTFALDLHKALLEQLPQALDSLAPVPLTEENIGDLGTEHGVYQLFHAGQPVYIGKSQKTLAARLDSHRRRCRGRVGIDVADMSFRCLYVDKFVDATSPESVLIAQYRASGRAPWNFVEGFASNDPGRGRGSGAPGSWLIDRPVDHTVPLRISGAGAPMPVKQALDHLKEAVPFDLFRYASNLSKDLKDKASLVDYEGREVTLEPGDVSLMSHLRQIIDRLPLGWQATVQPQGVIVYRENVDYSYAIDGWRKDEVGVIPVPRGMALPAPRDQPRNDTPIASARRRTGR</sequence>
<organism evidence="2 3">
    <name type="scientific">Micromonospora pisi</name>
    <dbReference type="NCBI Taxonomy" id="589240"/>
    <lineage>
        <taxon>Bacteria</taxon>
        <taxon>Bacillati</taxon>
        <taxon>Actinomycetota</taxon>
        <taxon>Actinomycetes</taxon>
        <taxon>Micromonosporales</taxon>
        <taxon>Micromonosporaceae</taxon>
        <taxon>Micromonospora</taxon>
    </lineage>
</organism>
<dbReference type="InterPro" id="IPR018575">
    <property type="entry name" value="Restrct_endonuc_II_Eco29kI"/>
</dbReference>
<evidence type="ECO:0000313" key="2">
    <source>
        <dbReference type="EMBL" id="RKR89570.1"/>
    </source>
</evidence>
<keyword evidence="3" id="KW-1185">Reference proteome</keyword>
<accession>A0A495JKJ8</accession>
<proteinExistence type="predicted"/>
<feature type="region of interest" description="Disordered" evidence="1">
    <location>
        <begin position="1"/>
        <end position="20"/>
    </location>
</feature>
<gene>
    <name evidence="2" type="ORF">BDK92_3925</name>
</gene>
<name>A0A495JKJ8_9ACTN</name>
<dbReference type="EMBL" id="RBKT01000001">
    <property type="protein sequence ID" value="RKR89570.1"/>
    <property type="molecule type" value="Genomic_DNA"/>
</dbReference>
<reference evidence="2 3" key="1">
    <citation type="submission" date="2018-10" db="EMBL/GenBank/DDBJ databases">
        <title>Sequencing the genomes of 1000 actinobacteria strains.</title>
        <authorList>
            <person name="Klenk H.-P."/>
        </authorList>
    </citation>
    <scope>NUCLEOTIDE SEQUENCE [LARGE SCALE GENOMIC DNA]</scope>
    <source>
        <strain evidence="2 3">DSM 45175</strain>
    </source>
</reference>